<dbReference type="InterPro" id="IPR029460">
    <property type="entry name" value="DNAPol_HHH"/>
</dbReference>
<evidence type="ECO:0000259" key="1">
    <source>
        <dbReference type="Pfam" id="PF14579"/>
    </source>
</evidence>
<dbReference type="EMBL" id="NDYL01000001">
    <property type="protein sequence ID" value="OXB94692.1"/>
    <property type="molecule type" value="Genomic_DNA"/>
</dbReference>
<organism evidence="2 3">
    <name type="scientific">Parageobacillus galactosidasius</name>
    <dbReference type="NCBI Taxonomy" id="883812"/>
    <lineage>
        <taxon>Bacteria</taxon>
        <taxon>Bacillati</taxon>
        <taxon>Bacillota</taxon>
        <taxon>Bacilli</taxon>
        <taxon>Bacillales</taxon>
        <taxon>Anoxybacillaceae</taxon>
        <taxon>Parageobacillus</taxon>
    </lineage>
</organism>
<proteinExistence type="predicted"/>
<keyword evidence="3" id="KW-1185">Reference proteome</keyword>
<comment type="caution">
    <text evidence="2">The sequence shown here is derived from an EMBL/GenBank/DDBJ whole genome shotgun (WGS) entry which is preliminary data.</text>
</comment>
<dbReference type="Gene3D" id="1.10.150.870">
    <property type="match status" value="1"/>
</dbReference>
<gene>
    <name evidence="2" type="ORF">B9L23_07440</name>
</gene>
<feature type="domain" description="DNA polymerase helix-hairpin-helix motif" evidence="1">
    <location>
        <begin position="31"/>
        <end position="125"/>
    </location>
</feature>
<dbReference type="InterPro" id="IPR004805">
    <property type="entry name" value="DnaE2/DnaE/PolC"/>
</dbReference>
<dbReference type="PANTHER" id="PTHR32294:SF0">
    <property type="entry name" value="DNA POLYMERASE III SUBUNIT ALPHA"/>
    <property type="match status" value="1"/>
</dbReference>
<reference evidence="2 3" key="1">
    <citation type="submission" date="2017-04" db="EMBL/GenBank/DDBJ databases">
        <title>The genome sequence of Parageobacillus galactosidasius DSM 18751.</title>
        <authorList>
            <person name="Ramaloko W.T."/>
            <person name="Koen N."/>
            <person name="Polliack S."/>
            <person name="Aliyu H."/>
            <person name="Lebre P."/>
            <person name="Mohr T."/>
            <person name="Oswald F."/>
            <person name="Zwick M."/>
            <person name="Neumann A."/>
            <person name="Syldatk C."/>
            <person name="Cowan D."/>
            <person name="De Maayer P."/>
        </authorList>
    </citation>
    <scope>NUCLEOTIDE SEQUENCE [LARGE SCALE GENOMIC DNA]</scope>
    <source>
        <strain evidence="2 3">DSM 18751</strain>
    </source>
</reference>
<dbReference type="GO" id="GO:0006260">
    <property type="term" value="P:DNA replication"/>
    <property type="evidence" value="ECO:0007669"/>
    <property type="project" value="InterPro"/>
</dbReference>
<evidence type="ECO:0000313" key="2">
    <source>
        <dbReference type="EMBL" id="OXB94692.1"/>
    </source>
</evidence>
<protein>
    <recommendedName>
        <fullName evidence="1">DNA polymerase helix-hairpin-helix motif domain-containing protein</fullName>
    </recommendedName>
</protein>
<accession>A0A226QT65</accession>
<name>A0A226QT65_9BACL</name>
<dbReference type="RefSeq" id="WP_089097145.1">
    <property type="nucleotide sequence ID" value="NZ_NDYL01000001.1"/>
</dbReference>
<dbReference type="Proteomes" id="UP000198394">
    <property type="component" value="Unassembled WGS sequence"/>
</dbReference>
<evidence type="ECO:0000313" key="3">
    <source>
        <dbReference type="Proteomes" id="UP000198394"/>
    </source>
</evidence>
<dbReference type="AlphaFoldDB" id="A0A226QT65"/>
<sequence length="253" mass="29206">MAALLTIAEGKKDKNGDNKTVRYIKECEQMGIRILPPDINKSKDSWTPIRYDEPKDGYIGEIRFGLSSISGFSSKTVENILLGQPYDSVQELIEKTDPSKVDRTKIISLIKAGAFDSIDPNRNKLLREFLKNRNEDYSEIPERTNKSHIIQYERELLGMSISVRSRWETIEDGKENIQFTGHLLRIDPFIAKKTGIEHCRITLQTAEDEIQCMVFNREWMQFKPYAIVGMKVTFKGKKSDDKLLVNYIQIHSE</sequence>
<dbReference type="PANTHER" id="PTHR32294">
    <property type="entry name" value="DNA POLYMERASE III SUBUNIT ALPHA"/>
    <property type="match status" value="1"/>
</dbReference>
<dbReference type="GO" id="GO:0008408">
    <property type="term" value="F:3'-5' exonuclease activity"/>
    <property type="evidence" value="ECO:0007669"/>
    <property type="project" value="InterPro"/>
</dbReference>
<dbReference type="Pfam" id="PF14579">
    <property type="entry name" value="HHH_6"/>
    <property type="match status" value="1"/>
</dbReference>